<reference evidence="2" key="1">
    <citation type="journal article" date="2002" name="Appl. Microbiol. Biotechnol.">
        <title>Cloning and characterization of a FAD-monooxygenase gene ( cadA) involved in degradation of chloranilic acid (2,5-dichloro-3,6-dihydroxybenzo-1,4-quinone) in Pseudomonas putida TQ07.</title>
        <authorList>
            <person name="Trevino-Quintanilla L.G."/>
            <person name="Galan-Wong L.J."/>
            <person name="Rodriguez-Uribe B."/>
            <person name="Soberon-Chavez G."/>
        </authorList>
    </citation>
    <scope>NUCLEOTIDE SEQUENCE</scope>
    <source>
        <strain evidence="2">TQ07</strain>
    </source>
</reference>
<accession>H9A577</accession>
<dbReference type="PROSITE" id="PS50995">
    <property type="entry name" value="HTH_MARR_2"/>
    <property type="match status" value="1"/>
</dbReference>
<evidence type="ECO:0000259" key="1">
    <source>
        <dbReference type="PROSITE" id="PS50995"/>
    </source>
</evidence>
<protein>
    <submittedName>
        <fullName evidence="2">Transcriptional regulator</fullName>
    </submittedName>
</protein>
<dbReference type="InterPro" id="IPR036390">
    <property type="entry name" value="WH_DNA-bd_sf"/>
</dbReference>
<dbReference type="Gene3D" id="1.10.10.10">
    <property type="entry name" value="Winged helix-like DNA-binding domain superfamily/Winged helix DNA-binding domain"/>
    <property type="match status" value="1"/>
</dbReference>
<dbReference type="SUPFAM" id="SSF46785">
    <property type="entry name" value="Winged helix' DNA-binding domain"/>
    <property type="match status" value="1"/>
</dbReference>
<evidence type="ECO:0000313" key="2">
    <source>
        <dbReference type="EMBL" id="AFD29753.1"/>
    </source>
</evidence>
<sequence>MSYDICSCSELRRLTRKITTIYNHYLLPNKLTITQYSLISSIGRLGQVTNLELAIDIGMSRSTLSRTLKPLIVRGWVTTVDLPKNRYAERRSLALVLTALGQEEAGRSLAELAIGAR</sequence>
<feature type="domain" description="HTH marR-type" evidence="1">
    <location>
        <begin position="4"/>
        <end position="117"/>
    </location>
</feature>
<dbReference type="SMART" id="SM00347">
    <property type="entry name" value="HTH_MARR"/>
    <property type="match status" value="1"/>
</dbReference>
<organism evidence="2">
    <name type="scientific">Pseudomonas putida</name>
    <name type="common">Arthrobacter siderocapsulatus</name>
    <dbReference type="NCBI Taxonomy" id="303"/>
    <lineage>
        <taxon>Bacteria</taxon>
        <taxon>Pseudomonadati</taxon>
        <taxon>Pseudomonadota</taxon>
        <taxon>Gammaproteobacteria</taxon>
        <taxon>Pseudomonadales</taxon>
        <taxon>Pseudomonadaceae</taxon>
        <taxon>Pseudomonas</taxon>
    </lineage>
</organism>
<dbReference type="InterPro" id="IPR036388">
    <property type="entry name" value="WH-like_DNA-bd_sf"/>
</dbReference>
<dbReference type="AlphaFoldDB" id="H9A577"/>
<dbReference type="EMBL" id="JN819206">
    <property type="protein sequence ID" value="AFD29753.1"/>
    <property type="molecule type" value="Genomic_DNA"/>
</dbReference>
<dbReference type="InterPro" id="IPR000835">
    <property type="entry name" value="HTH_MarR-typ"/>
</dbReference>
<dbReference type="Pfam" id="PF01047">
    <property type="entry name" value="MarR"/>
    <property type="match status" value="1"/>
</dbReference>
<name>H9A577_PSEPU</name>
<reference evidence="2" key="2">
    <citation type="journal article" date="2011" name="J. Microbiol.">
        <title>Molecular characterization of chloranilic acid degradation in Pseudomonas putida TQ07.</title>
        <authorList>
            <person name="Trevino-Quintanilla L.G."/>
            <person name="Freyre-Gonzalez J.A."/>
            <person name="Guillen-Garces R.A."/>
            <person name="Olvera C."/>
        </authorList>
    </citation>
    <scope>NUCLEOTIDE SEQUENCE</scope>
    <source>
        <strain evidence="2">TQ07</strain>
    </source>
</reference>
<dbReference type="GO" id="GO:0003700">
    <property type="term" value="F:DNA-binding transcription factor activity"/>
    <property type="evidence" value="ECO:0007669"/>
    <property type="project" value="InterPro"/>
</dbReference>
<proteinExistence type="predicted"/>